<sequence>MEQLLEHHYATTHITSLIPTPSSPPTNSQTTLLIKQTLSFLSLYRLPHPFFKSPEYAERWDHLARDAESRIEEYKRQHESMARGMLIRERESLWKHVNGADDPRRPITQLFRTSAYGYPADSAPEVFKMVSTVYRKMIHASRQIEHASAIVFVGHRDWDELSRWERINVALAAKEYFEEKRAIAQALQQRGKVGGMGFRRGS</sequence>
<accession>A0A1Y2EZA3</accession>
<keyword evidence="3" id="KW-1185">Reference proteome</keyword>
<keyword evidence="1" id="KW-0175">Coiled coil</keyword>
<evidence type="ECO:0000313" key="3">
    <source>
        <dbReference type="Proteomes" id="UP000193467"/>
    </source>
</evidence>
<organism evidence="2 3">
    <name type="scientific">Leucosporidium creatinivorum</name>
    <dbReference type="NCBI Taxonomy" id="106004"/>
    <lineage>
        <taxon>Eukaryota</taxon>
        <taxon>Fungi</taxon>
        <taxon>Dikarya</taxon>
        <taxon>Basidiomycota</taxon>
        <taxon>Pucciniomycotina</taxon>
        <taxon>Microbotryomycetes</taxon>
        <taxon>Leucosporidiales</taxon>
        <taxon>Leucosporidium</taxon>
    </lineage>
</organism>
<evidence type="ECO:0000256" key="1">
    <source>
        <dbReference type="SAM" id="Coils"/>
    </source>
</evidence>
<proteinExistence type="predicted"/>
<feature type="coiled-coil region" evidence="1">
    <location>
        <begin position="57"/>
        <end position="84"/>
    </location>
</feature>
<dbReference type="InParanoid" id="A0A1Y2EZA3"/>
<reference evidence="2 3" key="1">
    <citation type="submission" date="2016-07" db="EMBL/GenBank/DDBJ databases">
        <title>Pervasive Adenine N6-methylation of Active Genes in Fungi.</title>
        <authorList>
            <consortium name="DOE Joint Genome Institute"/>
            <person name="Mondo S.J."/>
            <person name="Dannebaum R.O."/>
            <person name="Kuo R.C."/>
            <person name="Labutti K."/>
            <person name="Haridas S."/>
            <person name="Kuo A."/>
            <person name="Salamov A."/>
            <person name="Ahrendt S.R."/>
            <person name="Lipzen A."/>
            <person name="Sullivan W."/>
            <person name="Andreopoulos W.B."/>
            <person name="Clum A."/>
            <person name="Lindquist E."/>
            <person name="Daum C."/>
            <person name="Ramamoorthy G.K."/>
            <person name="Gryganskyi A."/>
            <person name="Culley D."/>
            <person name="Magnuson J.K."/>
            <person name="James T.Y."/>
            <person name="O'Malley M.A."/>
            <person name="Stajich J.E."/>
            <person name="Spatafora J.W."/>
            <person name="Visel A."/>
            <person name="Grigoriev I.V."/>
        </authorList>
    </citation>
    <scope>NUCLEOTIDE SEQUENCE [LARGE SCALE GENOMIC DNA]</scope>
    <source>
        <strain evidence="2 3">62-1032</strain>
    </source>
</reference>
<name>A0A1Y2EZA3_9BASI</name>
<dbReference type="EMBL" id="MCGR01000033">
    <property type="protein sequence ID" value="ORY76913.1"/>
    <property type="molecule type" value="Genomic_DNA"/>
</dbReference>
<dbReference type="Proteomes" id="UP000193467">
    <property type="component" value="Unassembled WGS sequence"/>
</dbReference>
<gene>
    <name evidence="2" type="ORF">BCR35DRAFT_332722</name>
</gene>
<comment type="caution">
    <text evidence="2">The sequence shown here is derived from an EMBL/GenBank/DDBJ whole genome shotgun (WGS) entry which is preliminary data.</text>
</comment>
<dbReference type="AlphaFoldDB" id="A0A1Y2EZA3"/>
<evidence type="ECO:0000313" key="2">
    <source>
        <dbReference type="EMBL" id="ORY76913.1"/>
    </source>
</evidence>
<protein>
    <submittedName>
        <fullName evidence="2">Uncharacterized protein</fullName>
    </submittedName>
</protein>